<dbReference type="EnsemblPlants" id="AVESA.00010b.r2.7CG0690240.1">
    <property type="protein sequence ID" value="AVESA.00010b.r2.7CG0690240.1.CDS"/>
    <property type="gene ID" value="AVESA.00010b.r2.7CG0690240"/>
</dbReference>
<sequence>MKKDTVVRQLLLLFIASSAAQSVVSSTQGNETDRLSLLEFKKAILLDPQQALASWNESTHLCDWEGVSCRTKDPRRVVSLRLANRGLVGQISPWLGNLTFLRNLALPTNTLAGQIPPSLGRLRRLQTLILSNNTLQGIIPSLANCSTLKVVWLNNNGLTGRIPPDFPPNIQELQLSSNDIGRTIPLSLANITTLKKISFAFNRIEGSIPDELAKLDRLEILYVGSNQLVGRFPPAILNLTSLIGLGLNTNMLSGELPSDIGNSLPNVQILSFAENFFHGPIPTSFVNTSNIQVFDISTNNFTGDVPSSIGRLSKLVKFNIEMNKLQARNKQEWEFLSSLANCTELQGLSLAGNRLEGHVPSSLGNLSIHLQHLYLGQNQLTGSFPSGIVKLPNLIILGLDYNRFTGVVPQWLGASKNLEKLSLSTNMFEGYIPSSLSNLSQLTEILLDTNQFTGNIPTSLGNLQSLATLSLSNNNLHGRVPEEIFRIPTIAQIGLSSNYLDGHLSAEVGKAKQLMVLLLSSNKLSGYIPSTLGDCKSLENIELDNNIFNGSIPSSFGNLFSLKLLNLSYNNLSGPIPDSLGNLQLLEQLDFSSNHLEGKVPIHGIFNNITATHIDGNQGLCGGTADLHLPACSVISSNSFKHNLSVVLKVVIPLACILSLATVIFVLFQWRNNHTGRSMHMSSLSIYSKFPKVSYKDLARATEGFSASNLIGKGRYSSVYRGKVLQDKNVVAVKVFCLETRGAQKSFIAECSALRNVRHRNLVRILTACSSIDSSGNDFKALVYEFMPKGDLHNFLYTTEDDGNSSKLSYISLSQRLSLVVDISDAVAYLHHNNHGSIVHSDLKPSNILLDNDMVAHVGDFGLARLEVYPVSSSLGDSTSASSVAIRGTIGYIAPEFGGGGQVSTAADVYSFGVILLEIFIRRSPTDDMFKDGLSIAKFAEINFPDKMLQIVDPQLAQELNLHQEAPVADDSAIHCLLSVLDVGLRCTKSSPSERISMEEVAAKLHRIRDRHAYMGG</sequence>
<keyword evidence="2" id="KW-1185">Reference proteome</keyword>
<evidence type="ECO:0000313" key="2">
    <source>
        <dbReference type="Proteomes" id="UP001732700"/>
    </source>
</evidence>
<dbReference type="Proteomes" id="UP001732700">
    <property type="component" value="Chromosome 7C"/>
</dbReference>
<evidence type="ECO:0000313" key="1">
    <source>
        <dbReference type="EnsemblPlants" id="AVESA.00010b.r2.7CG0690240.1.CDS"/>
    </source>
</evidence>
<name>A0ACD6A2K9_AVESA</name>
<proteinExistence type="predicted"/>
<reference evidence="1" key="2">
    <citation type="submission" date="2025-09" db="UniProtKB">
        <authorList>
            <consortium name="EnsemblPlants"/>
        </authorList>
    </citation>
    <scope>IDENTIFICATION</scope>
</reference>
<organism evidence="1 2">
    <name type="scientific">Avena sativa</name>
    <name type="common">Oat</name>
    <dbReference type="NCBI Taxonomy" id="4498"/>
    <lineage>
        <taxon>Eukaryota</taxon>
        <taxon>Viridiplantae</taxon>
        <taxon>Streptophyta</taxon>
        <taxon>Embryophyta</taxon>
        <taxon>Tracheophyta</taxon>
        <taxon>Spermatophyta</taxon>
        <taxon>Magnoliopsida</taxon>
        <taxon>Liliopsida</taxon>
        <taxon>Poales</taxon>
        <taxon>Poaceae</taxon>
        <taxon>BOP clade</taxon>
        <taxon>Pooideae</taxon>
        <taxon>Poodae</taxon>
        <taxon>Poeae</taxon>
        <taxon>Poeae Chloroplast Group 1 (Aveneae type)</taxon>
        <taxon>Aveninae</taxon>
        <taxon>Avena</taxon>
    </lineage>
</organism>
<reference evidence="1" key="1">
    <citation type="submission" date="2021-05" db="EMBL/GenBank/DDBJ databases">
        <authorList>
            <person name="Scholz U."/>
            <person name="Mascher M."/>
            <person name="Fiebig A."/>
        </authorList>
    </citation>
    <scope>NUCLEOTIDE SEQUENCE [LARGE SCALE GENOMIC DNA]</scope>
</reference>
<protein>
    <submittedName>
        <fullName evidence="1">Uncharacterized protein</fullName>
    </submittedName>
</protein>
<accession>A0ACD6A2K9</accession>